<dbReference type="Proteomes" id="UP000770661">
    <property type="component" value="Unassembled WGS sequence"/>
</dbReference>
<proteinExistence type="predicted"/>
<organism evidence="2 3">
    <name type="scientific">Chionoecetes opilio</name>
    <name type="common">Atlantic snow crab</name>
    <name type="synonym">Cancer opilio</name>
    <dbReference type="NCBI Taxonomy" id="41210"/>
    <lineage>
        <taxon>Eukaryota</taxon>
        <taxon>Metazoa</taxon>
        <taxon>Ecdysozoa</taxon>
        <taxon>Arthropoda</taxon>
        <taxon>Crustacea</taxon>
        <taxon>Multicrustacea</taxon>
        <taxon>Malacostraca</taxon>
        <taxon>Eumalacostraca</taxon>
        <taxon>Eucarida</taxon>
        <taxon>Decapoda</taxon>
        <taxon>Pleocyemata</taxon>
        <taxon>Brachyura</taxon>
        <taxon>Eubrachyura</taxon>
        <taxon>Majoidea</taxon>
        <taxon>Majidae</taxon>
        <taxon>Chionoecetes</taxon>
    </lineage>
</organism>
<feature type="region of interest" description="Disordered" evidence="1">
    <location>
        <begin position="158"/>
        <end position="186"/>
    </location>
</feature>
<evidence type="ECO:0000313" key="3">
    <source>
        <dbReference type="Proteomes" id="UP000770661"/>
    </source>
</evidence>
<sequence length="186" mass="20235">MVLQNGLVPKRTEGPVPGVTFGPFNRASLRETPTPDRPSIRSGPQKLLSRADDTGLPPGPLDEETRKLTTFTPRGRYPGPPTPWAMRFAGRVYKRVLTDTITTAPGSQVRGRHLSTTAASAEAFGDKQFSPEVHGDGVTLRPGQVPLCRRGRHLCGYPGLGKGYPPKPRPVNSITHFKMPPQPKPD</sequence>
<evidence type="ECO:0000313" key="2">
    <source>
        <dbReference type="EMBL" id="KAG0723710.1"/>
    </source>
</evidence>
<accession>A0A8J4YNC6</accession>
<dbReference type="EMBL" id="JACEEZ010007821">
    <property type="protein sequence ID" value="KAG0723710.1"/>
    <property type="molecule type" value="Genomic_DNA"/>
</dbReference>
<comment type="caution">
    <text evidence="2">The sequence shown here is derived from an EMBL/GenBank/DDBJ whole genome shotgun (WGS) entry which is preliminary data.</text>
</comment>
<evidence type="ECO:0000256" key="1">
    <source>
        <dbReference type="SAM" id="MobiDB-lite"/>
    </source>
</evidence>
<feature type="region of interest" description="Disordered" evidence="1">
    <location>
        <begin position="1"/>
        <end position="83"/>
    </location>
</feature>
<reference evidence="2" key="1">
    <citation type="submission" date="2020-07" db="EMBL/GenBank/DDBJ databases">
        <title>The High-quality genome of the commercially important snow crab, Chionoecetes opilio.</title>
        <authorList>
            <person name="Jeong J.-H."/>
            <person name="Ryu S."/>
        </authorList>
    </citation>
    <scope>NUCLEOTIDE SEQUENCE</scope>
    <source>
        <strain evidence="2">MADBK_172401_WGS</strain>
        <tissue evidence="2">Digestive gland</tissue>
    </source>
</reference>
<gene>
    <name evidence="2" type="ORF">GWK47_042111</name>
</gene>
<protein>
    <submittedName>
        <fullName evidence="2">Uncharacterized protein</fullName>
    </submittedName>
</protein>
<name>A0A8J4YNC6_CHIOP</name>
<keyword evidence="3" id="KW-1185">Reference proteome</keyword>
<dbReference type="AlphaFoldDB" id="A0A8J4YNC6"/>